<keyword evidence="4 10" id="KW-1133">Transmembrane helix</keyword>
<dbReference type="GO" id="GO:0022841">
    <property type="term" value="F:potassium ion leak channel activity"/>
    <property type="evidence" value="ECO:0007669"/>
    <property type="project" value="TreeGrafter"/>
</dbReference>
<feature type="region of interest" description="Disordered" evidence="9">
    <location>
        <begin position="629"/>
        <end position="789"/>
    </location>
</feature>
<feature type="compositionally biased region" description="Basic residues" evidence="9">
    <location>
        <begin position="758"/>
        <end position="771"/>
    </location>
</feature>
<evidence type="ECO:0000256" key="10">
    <source>
        <dbReference type="SAM" id="Phobius"/>
    </source>
</evidence>
<feature type="compositionally biased region" description="Low complexity" evidence="9">
    <location>
        <begin position="1581"/>
        <end position="1597"/>
    </location>
</feature>
<proteinExistence type="inferred from homology"/>
<feature type="compositionally biased region" description="Basic and acidic residues" evidence="9">
    <location>
        <begin position="1736"/>
        <end position="1753"/>
    </location>
</feature>
<dbReference type="GO" id="GO:0015271">
    <property type="term" value="F:outward rectifier potassium channel activity"/>
    <property type="evidence" value="ECO:0007669"/>
    <property type="project" value="TreeGrafter"/>
</dbReference>
<dbReference type="KEGG" id="crq:GCK72_017303"/>
<feature type="region of interest" description="Disordered" evidence="9">
    <location>
        <begin position="1030"/>
        <end position="1054"/>
    </location>
</feature>
<feature type="compositionally biased region" description="Acidic residues" evidence="9">
    <location>
        <begin position="1532"/>
        <end position="1544"/>
    </location>
</feature>
<feature type="compositionally biased region" description="Basic and acidic residues" evidence="9">
    <location>
        <begin position="729"/>
        <end position="757"/>
    </location>
</feature>
<dbReference type="Pfam" id="PF07885">
    <property type="entry name" value="Ion_trans_2"/>
    <property type="match status" value="2"/>
</dbReference>
<accession>A0A6A5G7W6</accession>
<evidence type="ECO:0000256" key="9">
    <source>
        <dbReference type="SAM" id="MobiDB-lite"/>
    </source>
</evidence>
<dbReference type="RefSeq" id="XP_053580925.1">
    <property type="nucleotide sequence ID" value="XM_053732012.1"/>
</dbReference>
<dbReference type="GO" id="GO:0030322">
    <property type="term" value="P:stabilization of membrane potential"/>
    <property type="evidence" value="ECO:0007669"/>
    <property type="project" value="TreeGrafter"/>
</dbReference>
<dbReference type="PRINTS" id="PR01333">
    <property type="entry name" value="2POREKCHANEL"/>
</dbReference>
<keyword evidence="3 8" id="KW-0812">Transmembrane</keyword>
<dbReference type="PANTHER" id="PTHR11003">
    <property type="entry name" value="POTASSIUM CHANNEL, SUBFAMILY K"/>
    <property type="match status" value="1"/>
</dbReference>
<feature type="transmembrane region" description="Helical" evidence="10">
    <location>
        <begin position="375"/>
        <end position="397"/>
    </location>
</feature>
<evidence type="ECO:0000256" key="1">
    <source>
        <dbReference type="ARBA" id="ARBA00004141"/>
    </source>
</evidence>
<feature type="compositionally biased region" description="Low complexity" evidence="9">
    <location>
        <begin position="692"/>
        <end position="704"/>
    </location>
</feature>
<keyword evidence="2 8" id="KW-0813">Transport</keyword>
<dbReference type="InterPro" id="IPR003280">
    <property type="entry name" value="2pore_dom_K_chnl"/>
</dbReference>
<keyword evidence="7 8" id="KW-0407">Ion channel</keyword>
<feature type="compositionally biased region" description="Basic and acidic residues" evidence="9">
    <location>
        <begin position="650"/>
        <end position="659"/>
    </location>
</feature>
<feature type="region of interest" description="Disordered" evidence="9">
    <location>
        <begin position="1242"/>
        <end position="1294"/>
    </location>
</feature>
<evidence type="ECO:0000259" key="11">
    <source>
        <dbReference type="Pfam" id="PF07885"/>
    </source>
</evidence>
<feature type="transmembrane region" description="Helical" evidence="10">
    <location>
        <begin position="242"/>
        <end position="263"/>
    </location>
</feature>
<feature type="transmembrane region" description="Helical" evidence="10">
    <location>
        <begin position="323"/>
        <end position="341"/>
    </location>
</feature>
<evidence type="ECO:0000256" key="2">
    <source>
        <dbReference type="ARBA" id="ARBA00022448"/>
    </source>
</evidence>
<name>A0A6A5G7W6_CAERE</name>
<feature type="transmembrane region" description="Helical" evidence="10">
    <location>
        <begin position="347"/>
        <end position="368"/>
    </location>
</feature>
<feature type="compositionally biased region" description="Polar residues" evidence="9">
    <location>
        <begin position="718"/>
        <end position="727"/>
    </location>
</feature>
<feature type="transmembrane region" description="Helical" evidence="10">
    <location>
        <begin position="215"/>
        <end position="236"/>
    </location>
</feature>
<feature type="compositionally biased region" description="Polar residues" evidence="9">
    <location>
        <begin position="510"/>
        <end position="526"/>
    </location>
</feature>
<feature type="region of interest" description="Disordered" evidence="9">
    <location>
        <begin position="1715"/>
        <end position="1844"/>
    </location>
</feature>
<comment type="caution">
    <text evidence="12">The sequence shown here is derived from an EMBL/GenBank/DDBJ whole genome shotgun (WGS) entry which is preliminary data.</text>
</comment>
<dbReference type="Proteomes" id="UP000483820">
    <property type="component" value="Chromosome V"/>
</dbReference>
<feature type="compositionally biased region" description="Basic residues" evidence="9">
    <location>
        <begin position="1569"/>
        <end position="1580"/>
    </location>
</feature>
<evidence type="ECO:0000256" key="7">
    <source>
        <dbReference type="ARBA" id="ARBA00023303"/>
    </source>
</evidence>
<evidence type="ECO:0000256" key="5">
    <source>
        <dbReference type="ARBA" id="ARBA00023065"/>
    </source>
</evidence>
<feature type="transmembrane region" description="Helical" evidence="10">
    <location>
        <begin position="182"/>
        <end position="203"/>
    </location>
</feature>
<evidence type="ECO:0000313" key="12">
    <source>
        <dbReference type="EMBL" id="KAF1750752.1"/>
    </source>
</evidence>
<comment type="similarity">
    <text evidence="8">Belongs to the two pore domain potassium channel (TC 1.A.1.8) family.</text>
</comment>
<feature type="domain" description="Potassium channel" evidence="11">
    <location>
        <begin position="179"/>
        <end position="237"/>
    </location>
</feature>
<dbReference type="PANTHER" id="PTHR11003:SF61">
    <property type="entry name" value="POTASSIUM CHANNEL DOMAIN-CONTAINING PROTEIN"/>
    <property type="match status" value="1"/>
</dbReference>
<feature type="domain" description="Potassium channel" evidence="11">
    <location>
        <begin position="330"/>
        <end position="401"/>
    </location>
</feature>
<feature type="compositionally biased region" description="Polar residues" evidence="9">
    <location>
        <begin position="1273"/>
        <end position="1294"/>
    </location>
</feature>
<dbReference type="EMBL" id="WUAV01000005">
    <property type="protein sequence ID" value="KAF1750752.1"/>
    <property type="molecule type" value="Genomic_DNA"/>
</dbReference>
<comment type="subcellular location">
    <subcellularLocation>
        <location evidence="1">Membrane</location>
        <topology evidence="1">Multi-pass membrane protein</topology>
    </subcellularLocation>
</comment>
<protein>
    <recommendedName>
        <fullName evidence="11">Potassium channel domain-containing protein</fullName>
    </recommendedName>
</protein>
<feature type="compositionally biased region" description="Polar residues" evidence="9">
    <location>
        <begin position="1603"/>
        <end position="1612"/>
    </location>
</feature>
<feature type="region of interest" description="Disordered" evidence="9">
    <location>
        <begin position="888"/>
        <end position="927"/>
    </location>
</feature>
<evidence type="ECO:0000313" key="13">
    <source>
        <dbReference type="Proteomes" id="UP000483820"/>
    </source>
</evidence>
<evidence type="ECO:0000256" key="8">
    <source>
        <dbReference type="RuleBase" id="RU003857"/>
    </source>
</evidence>
<dbReference type="CTD" id="9826782"/>
<feature type="transmembrane region" description="Helical" evidence="10">
    <location>
        <begin position="100"/>
        <end position="118"/>
    </location>
</feature>
<feature type="region of interest" description="Disordered" evidence="9">
    <location>
        <begin position="985"/>
        <end position="1008"/>
    </location>
</feature>
<feature type="compositionally biased region" description="Low complexity" evidence="9">
    <location>
        <begin position="1036"/>
        <end position="1046"/>
    </location>
</feature>
<dbReference type="GO" id="GO:0005886">
    <property type="term" value="C:plasma membrane"/>
    <property type="evidence" value="ECO:0007669"/>
    <property type="project" value="TreeGrafter"/>
</dbReference>
<keyword evidence="6 10" id="KW-0472">Membrane</keyword>
<feature type="compositionally biased region" description="Basic and acidic residues" evidence="9">
    <location>
        <begin position="1795"/>
        <end position="1805"/>
    </location>
</feature>
<organism evidence="12 13">
    <name type="scientific">Caenorhabditis remanei</name>
    <name type="common">Caenorhabditis vulgaris</name>
    <dbReference type="NCBI Taxonomy" id="31234"/>
    <lineage>
        <taxon>Eukaryota</taxon>
        <taxon>Metazoa</taxon>
        <taxon>Ecdysozoa</taxon>
        <taxon>Nematoda</taxon>
        <taxon>Chromadorea</taxon>
        <taxon>Rhabditida</taxon>
        <taxon>Rhabditina</taxon>
        <taxon>Rhabditomorpha</taxon>
        <taxon>Rhabditoidea</taxon>
        <taxon>Rhabditidae</taxon>
        <taxon>Peloderinae</taxon>
        <taxon>Caenorhabditis</taxon>
    </lineage>
</organism>
<evidence type="ECO:0000256" key="6">
    <source>
        <dbReference type="ARBA" id="ARBA00023136"/>
    </source>
</evidence>
<reference evidence="12 13" key="1">
    <citation type="submission" date="2019-12" db="EMBL/GenBank/DDBJ databases">
        <title>Chromosome-level assembly of the Caenorhabditis remanei genome.</title>
        <authorList>
            <person name="Teterina A.A."/>
            <person name="Willis J.H."/>
            <person name="Phillips P.C."/>
        </authorList>
    </citation>
    <scope>NUCLEOTIDE SEQUENCE [LARGE SCALE GENOMIC DNA]</scope>
    <source>
        <strain evidence="12 13">PX506</strain>
        <tissue evidence="12">Whole organism</tissue>
    </source>
</reference>
<feature type="region of interest" description="Disordered" evidence="9">
    <location>
        <begin position="508"/>
        <end position="545"/>
    </location>
</feature>
<feature type="compositionally biased region" description="Acidic residues" evidence="9">
    <location>
        <begin position="991"/>
        <end position="1002"/>
    </location>
</feature>
<feature type="compositionally biased region" description="Polar residues" evidence="9">
    <location>
        <begin position="1834"/>
        <end position="1844"/>
    </location>
</feature>
<evidence type="ECO:0000256" key="3">
    <source>
        <dbReference type="ARBA" id="ARBA00022692"/>
    </source>
</evidence>
<dbReference type="SUPFAM" id="SSF81324">
    <property type="entry name" value="Voltage-gated potassium channels"/>
    <property type="match status" value="2"/>
</dbReference>
<sequence length="1844" mass="205626">MSLLHNRSSGSNTSYSVAFRKNREREQQAIEIDPPDDVEYDVEAGFNSSTCHLMHNFEEERPTSLVASIRESAKSSKRKINYYCSFVCTPIKNLLLTFKLLIIIGLYSFIGAHIFMYLEVPTDLKAKEDGFHQRKIAREVMVLNLRAIYYDNRDDREERWKHAILKFEEDMGLEEPVVETVWTFWMSFLYAGTIFTTIGYGNIACKTQAGQIATMVYAFVGIPIMLVMLTSLNNFLLKWIKIVTNGFSDILLYVGVRLGITVIRQDEVQKRLRYTKFAKKMKEWKLSRHAAPSSIAISSSEENRLDICPEDEDEEEMELDPPVLSTLFATVSWIMLSAAVFCLFEDWTFFTSFYFCFISLTTIGLGDVTPANPEYMIATFGVVIVGLSMLTVCIDVIKEKLAQMYMALLQKLLREYMEAVKSGDPNAASAMMAGFQGRAKFLMPLISKNEGAKVMDKFKQDCSKKGIDPPPVLTNINPETGMPAFANAPKEDFRDYIDVAEERFAEEQQKLTQTPLSKSTDFLQSPTPRPTVSAAVTQTSSPPPTVSLEVQAGTTMGKFHDYGSQTQQESSDEGIQTDYSMDFDDEKRKEPEKVMADAGTQYEIVLLTSIGIQPEVSSIYIGADLSDHSDEESAFHDSDDDSEYLSSESVEDRTPKYKETTLPFEVDDPGTLALGLQSPPIEITPFSDDESAAPPSEARSSPVPTSSKPTLKPAKVSKSASMDSTDTVIHVKPDDRKEENKDTENKEKGELSKEEKRERRKKRKRMRSKKTREHELRFLKNSGNQTSPVLMDCSTQYEIFTIDSGSQYDVKGRSRKCQTKLSSINHEQLQGIRETVQKLRRRESEMSKVSNVSESDWDSGKEDVAEISLDLSVIALGVDEAGRVVEVPKPAAPQESLSPSSETGTGTGASESSPSAEKVHLDSEDEEIESLEELELYTTDTGIQTETKVMIDSQDFATPKALEIIKNCSTQTTFSTFHLPQKVYESASTSSDEDVSNDNNEEDRDKKSVQEVFFMTNTGVQTMHTSFHLEEKPNTEEQLQTQTQVETETETETAPDEMPLFLKNSDCQTENLGMVECSTSTEDVRFVGDAETSEGFSQTVIESEDLQVQTIVRDYLETTMQTEEPDLITDACQTDPSEGMEVHVQTEAPETRSFICQTELSSSLEAEVQAAPTVETVPIECQTESVDHGEVEVQTELETSASESQTEGVVVDDLEMQTDIIESVTSECQTEKVVVDDIEMQTDQIDTEASESQTDRLSCDEVEMQTDEKDTLASESQTEAPPTVEMQQTQTDDTAVTLPSVDQITQSEIAEVKDSTTQYVGFLLARHASFNRALPKSKKIVCEFERIREKETFFKGMSVERSCKNCVELILLFCFSSSNNFFYQTLSLEDRDVQATPISFETQTQHSIEIEVKSCQTEGVRMKNKKSQVEDDSPLAILKIDNESQIEVDRESINLSPIRLDVSHSFTMTEPGASEEKEVQVDEDCFEPEETSQRFYAGPLWSDFDYTPALGDDEEEVMDGETQTQDGSDVHVEEDDDGEDDEGAPEVQGEAPEAHESVSGETGTETTAKSKKTKKRRVVKKSGSGSQSSEDLLGSSGAKRSSDSLAGSSSEIGSPPDPADEFAVQCSPESSDIKTQTVKFVKKKKRTVQSAEPKVVEMSTSTVQATTEMCEQSAGDMEDDWLQVYVQELDEERRMRMSDIGIQTGVLARVQHIYTRPISDDQGATSSATAPITLRKSSDSSDHISIRTAKSSEESLAPSASGTAISAAESMDDRLWPERPSPFASRHSSLKRRKKEPDAEKKGDKTNIVQDLRARFEMKSPAPPKSPPKDEGEGSSSSDPKQFF</sequence>
<evidence type="ECO:0000256" key="4">
    <source>
        <dbReference type="ARBA" id="ARBA00022989"/>
    </source>
</evidence>
<dbReference type="InterPro" id="IPR013099">
    <property type="entry name" value="K_chnl_dom"/>
</dbReference>
<keyword evidence="5 8" id="KW-0406">Ion transport</keyword>
<dbReference type="GeneID" id="9826782"/>
<dbReference type="Gene3D" id="1.10.287.70">
    <property type="match status" value="1"/>
</dbReference>
<gene>
    <name evidence="12" type="ORF">GCK72_017303</name>
</gene>
<feature type="region of interest" description="Disordered" evidence="9">
    <location>
        <begin position="1491"/>
        <end position="1663"/>
    </location>
</feature>
<feature type="compositionally biased region" description="Polar residues" evidence="9">
    <location>
        <begin position="895"/>
        <end position="915"/>
    </location>
</feature>